<reference evidence="2" key="1">
    <citation type="submission" date="2015-05" db="EMBL/GenBank/DDBJ databases">
        <authorList>
            <person name="Urmite Genomes"/>
        </authorList>
    </citation>
    <scope>NUCLEOTIDE SEQUENCE [LARGE SCALE GENOMIC DNA]</scope>
    <source>
        <strain evidence="2">LF1</strain>
    </source>
</reference>
<organism evidence="1 2">
    <name type="scientific">Neobacillus massiliamazoniensis</name>
    <dbReference type="NCBI Taxonomy" id="1499688"/>
    <lineage>
        <taxon>Bacteria</taxon>
        <taxon>Bacillati</taxon>
        <taxon>Bacillota</taxon>
        <taxon>Bacilli</taxon>
        <taxon>Bacillales</taxon>
        <taxon>Bacillaceae</taxon>
        <taxon>Neobacillus</taxon>
    </lineage>
</organism>
<keyword evidence="2" id="KW-1185">Reference proteome</keyword>
<evidence type="ECO:0000313" key="1">
    <source>
        <dbReference type="EMBL" id="CRK81143.1"/>
    </source>
</evidence>
<sequence>MKFNICITGIVFILMFILGFEYKEQVQVSIVSTSITEQGLRYDIKLTCTHCNEQLKKNLHIKVSPGADLRKLMKTNGGELVLLNESKYLIEDTGKYHLAYKMKKSANENEAIFFPNMQPYM</sequence>
<dbReference type="EMBL" id="CVRB01000001">
    <property type="protein sequence ID" value="CRK81143.1"/>
    <property type="molecule type" value="Genomic_DNA"/>
</dbReference>
<dbReference type="Proteomes" id="UP000199087">
    <property type="component" value="Unassembled WGS sequence"/>
</dbReference>
<accession>A0A0U1NSW8</accession>
<proteinExistence type="predicted"/>
<protein>
    <submittedName>
        <fullName evidence="1">Uncharacterized protein</fullName>
    </submittedName>
</protein>
<name>A0A0U1NSW8_9BACI</name>
<dbReference type="RefSeq" id="WP_090631749.1">
    <property type="nucleotide sequence ID" value="NZ_CVRB01000001.1"/>
</dbReference>
<dbReference type="AlphaFoldDB" id="A0A0U1NSW8"/>
<dbReference type="OrthoDB" id="9927224at2"/>
<evidence type="ECO:0000313" key="2">
    <source>
        <dbReference type="Proteomes" id="UP000199087"/>
    </source>
</evidence>
<gene>
    <name evidence="1" type="ORF">BN000_01043</name>
</gene>